<dbReference type="EMBL" id="MFLS01000012">
    <property type="protein sequence ID" value="OGG72241.1"/>
    <property type="molecule type" value="Genomic_DNA"/>
</dbReference>
<feature type="transmembrane region" description="Helical" evidence="1">
    <location>
        <begin position="147"/>
        <end position="169"/>
    </location>
</feature>
<name>A0A1F6EF13_9BACT</name>
<feature type="transmembrane region" description="Helical" evidence="1">
    <location>
        <begin position="107"/>
        <end position="126"/>
    </location>
</feature>
<protein>
    <submittedName>
        <fullName evidence="2">Uncharacterized protein</fullName>
    </submittedName>
</protein>
<keyword evidence="1" id="KW-0812">Transmembrane</keyword>
<reference evidence="2 3" key="1">
    <citation type="journal article" date="2016" name="Nat. Commun.">
        <title>Thousands of microbial genomes shed light on interconnected biogeochemical processes in an aquifer system.</title>
        <authorList>
            <person name="Anantharaman K."/>
            <person name="Brown C.T."/>
            <person name="Hug L.A."/>
            <person name="Sharon I."/>
            <person name="Castelle C.J."/>
            <person name="Probst A.J."/>
            <person name="Thomas B.C."/>
            <person name="Singh A."/>
            <person name="Wilkins M.J."/>
            <person name="Karaoz U."/>
            <person name="Brodie E.L."/>
            <person name="Williams K.H."/>
            <person name="Hubbard S.S."/>
            <person name="Banfield J.F."/>
        </authorList>
    </citation>
    <scope>NUCLEOTIDE SEQUENCE [LARGE SCALE GENOMIC DNA]</scope>
</reference>
<keyword evidence="1" id="KW-0472">Membrane</keyword>
<feature type="transmembrane region" description="Helical" evidence="1">
    <location>
        <begin position="48"/>
        <end position="71"/>
    </location>
</feature>
<evidence type="ECO:0000256" key="1">
    <source>
        <dbReference type="SAM" id="Phobius"/>
    </source>
</evidence>
<feature type="transmembrane region" description="Helical" evidence="1">
    <location>
        <begin position="78"/>
        <end position="95"/>
    </location>
</feature>
<feature type="transmembrane region" description="Helical" evidence="1">
    <location>
        <begin position="19"/>
        <end position="36"/>
    </location>
</feature>
<proteinExistence type="predicted"/>
<evidence type="ECO:0000313" key="2">
    <source>
        <dbReference type="EMBL" id="OGG72241.1"/>
    </source>
</evidence>
<feature type="transmembrane region" description="Helical" evidence="1">
    <location>
        <begin position="216"/>
        <end position="237"/>
    </location>
</feature>
<organism evidence="2 3">
    <name type="scientific">Candidatus Kaiserbacteria bacterium RIFCSPHIGHO2_12_FULL_56_13</name>
    <dbReference type="NCBI Taxonomy" id="1798505"/>
    <lineage>
        <taxon>Bacteria</taxon>
        <taxon>Candidatus Kaiseribacteriota</taxon>
    </lineage>
</organism>
<dbReference type="Proteomes" id="UP000178392">
    <property type="component" value="Unassembled WGS sequence"/>
</dbReference>
<evidence type="ECO:0000313" key="3">
    <source>
        <dbReference type="Proteomes" id="UP000178392"/>
    </source>
</evidence>
<accession>A0A1F6EF13</accession>
<comment type="caution">
    <text evidence="2">The sequence shown here is derived from an EMBL/GenBank/DDBJ whole genome shotgun (WGS) entry which is preliminary data.</text>
</comment>
<gene>
    <name evidence="2" type="ORF">A3E65_01995</name>
</gene>
<feature type="transmembrane region" description="Helical" evidence="1">
    <location>
        <begin position="189"/>
        <end position="209"/>
    </location>
</feature>
<sequence length="247" mass="28218">MEKISFNVFSKYVEDNKPVLTGIGIIATIAALFLNLDQSVFGDSLRSLQLLLLLFLILGLIFLTINSLFWFKENADSWFAGLVVFTLGLTVWRIWEFVLNNFRGELNQYLLLIIFSVTFVVGSFLNKRKKKAETNIDNKFTGALSKALMYGLASFIFLYAFNTILGFYSDFALGKELSATKFLSPLSKTFIWTMAIWIAVADFCISFFFNKERSRLWLSILLLTCLTGSLLVILWQIGADLFMIFKK</sequence>
<dbReference type="AlphaFoldDB" id="A0A1F6EF13"/>
<keyword evidence="1" id="KW-1133">Transmembrane helix</keyword>